<organism evidence="5 6">
    <name type="scientific">Niastella koreensis</name>
    <dbReference type="NCBI Taxonomy" id="354356"/>
    <lineage>
        <taxon>Bacteria</taxon>
        <taxon>Pseudomonadati</taxon>
        <taxon>Bacteroidota</taxon>
        <taxon>Chitinophagia</taxon>
        <taxon>Chitinophagales</taxon>
        <taxon>Chitinophagaceae</taxon>
        <taxon>Niastella</taxon>
    </lineage>
</organism>
<dbReference type="EMBL" id="LWBO01000004">
    <property type="protein sequence ID" value="OQP52171.1"/>
    <property type="molecule type" value="Genomic_DNA"/>
</dbReference>
<dbReference type="PROSITE" id="PS01124">
    <property type="entry name" value="HTH_ARAC_FAMILY_2"/>
    <property type="match status" value="1"/>
</dbReference>
<dbReference type="RefSeq" id="WP_014220215.1">
    <property type="nucleotide sequence ID" value="NZ_LWBO01000004.1"/>
</dbReference>
<dbReference type="InterPro" id="IPR009057">
    <property type="entry name" value="Homeodomain-like_sf"/>
</dbReference>
<evidence type="ECO:0000256" key="1">
    <source>
        <dbReference type="ARBA" id="ARBA00023015"/>
    </source>
</evidence>
<dbReference type="PANTHER" id="PTHR43280">
    <property type="entry name" value="ARAC-FAMILY TRANSCRIPTIONAL REGULATOR"/>
    <property type="match status" value="1"/>
</dbReference>
<feature type="domain" description="HTH araC/xylS-type" evidence="4">
    <location>
        <begin position="184"/>
        <end position="282"/>
    </location>
</feature>
<dbReference type="Gene3D" id="1.10.10.60">
    <property type="entry name" value="Homeodomain-like"/>
    <property type="match status" value="1"/>
</dbReference>
<evidence type="ECO:0000313" key="5">
    <source>
        <dbReference type="EMBL" id="OQP52171.1"/>
    </source>
</evidence>
<dbReference type="InterPro" id="IPR020449">
    <property type="entry name" value="Tscrpt_reg_AraC-type_HTH"/>
</dbReference>
<dbReference type="SMART" id="SM00342">
    <property type="entry name" value="HTH_ARAC"/>
    <property type="match status" value="1"/>
</dbReference>
<name>A0ABX3P121_9BACT</name>
<protein>
    <submittedName>
        <fullName evidence="5">AraC family transcriptional regulator</fullName>
    </submittedName>
</protein>
<evidence type="ECO:0000256" key="2">
    <source>
        <dbReference type="ARBA" id="ARBA00023125"/>
    </source>
</evidence>
<dbReference type="InterPro" id="IPR037923">
    <property type="entry name" value="HTH-like"/>
</dbReference>
<dbReference type="SUPFAM" id="SSF51215">
    <property type="entry name" value="Regulatory protein AraC"/>
    <property type="match status" value="1"/>
</dbReference>
<dbReference type="Proteomes" id="UP000192277">
    <property type="component" value="Unassembled WGS sequence"/>
</dbReference>
<dbReference type="InterPro" id="IPR018060">
    <property type="entry name" value="HTH_AraC"/>
</dbReference>
<dbReference type="PRINTS" id="PR00032">
    <property type="entry name" value="HTHARAC"/>
</dbReference>
<dbReference type="Pfam" id="PF12833">
    <property type="entry name" value="HTH_18"/>
    <property type="match status" value="1"/>
</dbReference>
<reference evidence="5 6" key="1">
    <citation type="submission" date="2016-04" db="EMBL/GenBank/DDBJ databases">
        <authorList>
            <person name="Chen L."/>
            <person name="Zhuang W."/>
            <person name="Wang G."/>
        </authorList>
    </citation>
    <scope>NUCLEOTIDE SEQUENCE [LARGE SCALE GENOMIC DNA]</scope>
    <source>
        <strain evidence="6">GR20</strain>
    </source>
</reference>
<evidence type="ECO:0000256" key="3">
    <source>
        <dbReference type="ARBA" id="ARBA00023163"/>
    </source>
</evidence>
<keyword evidence="6" id="KW-1185">Reference proteome</keyword>
<proteinExistence type="predicted"/>
<gene>
    <name evidence="5" type="ORF">A4D02_23530</name>
</gene>
<accession>A0ABX3P121</accession>
<keyword evidence="1" id="KW-0805">Transcription regulation</keyword>
<keyword evidence="3" id="KW-0804">Transcription</keyword>
<sequence>MRSKNKHIPVNTLPQGVGEGIIIARSELHGSPNNREVERSHRDGGHSFILQEKGITHLEIDFLKYKLKAPALLYMHPNQVHRVIGFDKATISSWIITSENLHPELLHLLEDLTPVTPLTLDKETYTILAETAALCLQFAERKQEKLYHQILQQSCNTLVALVASQYEAQLKPVQNLNRFEVITKAFRSLLEQNFTTVKSPMDYARQLNVSKQYLNECVKTTTGFSVSWHIQQRIVLEAKRLLYHSDKSVKEIASALGYEDHSYFGRFFAKVSGMTPLAFRSKNLV</sequence>
<keyword evidence="2" id="KW-0238">DNA-binding</keyword>
<evidence type="ECO:0000259" key="4">
    <source>
        <dbReference type="PROSITE" id="PS01124"/>
    </source>
</evidence>
<dbReference type="SUPFAM" id="SSF46689">
    <property type="entry name" value="Homeodomain-like"/>
    <property type="match status" value="1"/>
</dbReference>
<evidence type="ECO:0000313" key="6">
    <source>
        <dbReference type="Proteomes" id="UP000192277"/>
    </source>
</evidence>
<comment type="caution">
    <text evidence="5">The sequence shown here is derived from an EMBL/GenBank/DDBJ whole genome shotgun (WGS) entry which is preliminary data.</text>
</comment>
<dbReference type="PANTHER" id="PTHR43280:SF32">
    <property type="entry name" value="TRANSCRIPTIONAL REGULATORY PROTEIN"/>
    <property type="match status" value="1"/>
</dbReference>